<evidence type="ECO:0000313" key="1">
    <source>
        <dbReference type="EMBL" id="ESE42971.1"/>
    </source>
</evidence>
<gene>
    <name evidence="1" type="ORF">SHD_0403</name>
</gene>
<comment type="caution">
    <text evidence="1">The sequence shown here is derived from an EMBL/GenBank/DDBJ whole genome shotgun (WGS) entry which is preliminary data.</text>
</comment>
<keyword evidence="2" id="KW-1185">Reference proteome</keyword>
<organism evidence="1 2">
    <name type="scientific">Shewanella decolorationis S12</name>
    <dbReference type="NCBI Taxonomy" id="1353536"/>
    <lineage>
        <taxon>Bacteria</taxon>
        <taxon>Pseudomonadati</taxon>
        <taxon>Pseudomonadota</taxon>
        <taxon>Gammaproteobacteria</taxon>
        <taxon>Alteromonadales</taxon>
        <taxon>Shewanellaceae</taxon>
        <taxon>Shewanella</taxon>
    </lineage>
</organism>
<protein>
    <submittedName>
        <fullName evidence="1">Uncharacterized protein</fullName>
    </submittedName>
</protein>
<sequence>MRLQCESNAKCALDSKAARSLQKRLDAKWEMRRIRSPDPLSGNAKAEGQMLFNNLNKKSVWTLTGVELIEITLPFGE</sequence>
<evidence type="ECO:0000313" key="2">
    <source>
        <dbReference type="Proteomes" id="UP000017548"/>
    </source>
</evidence>
<name>A0ABP2Z7N7_9GAMM</name>
<dbReference type="Proteomes" id="UP000017548">
    <property type="component" value="Unassembled WGS sequence"/>
</dbReference>
<dbReference type="EMBL" id="AXZL01000039">
    <property type="protein sequence ID" value="ESE42971.1"/>
    <property type="molecule type" value="Genomic_DNA"/>
</dbReference>
<reference evidence="1 2" key="1">
    <citation type="journal article" date="2013" name="Genome Announc.">
        <title>Draft Genome Sequence of Shewanella decolorationis S12, a Dye-Degrading Bacterium Isolated from a Wastewater Treatment Plant.</title>
        <authorList>
            <person name="Xu M."/>
            <person name="Fang Y."/>
            <person name="Liu J."/>
            <person name="Chen X."/>
            <person name="Sun G."/>
            <person name="Guo J."/>
            <person name="Hua Z."/>
            <person name="Tu Q."/>
            <person name="Wu L."/>
            <person name="Zhou J."/>
            <person name="Liu X."/>
        </authorList>
    </citation>
    <scope>NUCLEOTIDE SEQUENCE [LARGE SCALE GENOMIC DNA]</scope>
    <source>
        <strain evidence="1 2">S12</strain>
    </source>
</reference>
<accession>A0ABP2Z7N7</accession>
<proteinExistence type="predicted"/>